<keyword evidence="4" id="KW-0175">Coiled coil</keyword>
<keyword evidence="2" id="KW-0863">Zinc-finger</keyword>
<evidence type="ECO:0000256" key="2">
    <source>
        <dbReference type="ARBA" id="ARBA00022771"/>
    </source>
</evidence>
<feature type="domain" description="UBP-type" evidence="6">
    <location>
        <begin position="258"/>
        <end position="307"/>
    </location>
</feature>
<name>A0AAF0ESD3_9BASI</name>
<evidence type="ECO:0000259" key="5">
    <source>
        <dbReference type="SMART" id="SM00184"/>
    </source>
</evidence>
<keyword evidence="3" id="KW-0862">Zinc</keyword>
<proteinExistence type="predicted"/>
<dbReference type="InterPro" id="IPR001841">
    <property type="entry name" value="Znf_RING"/>
</dbReference>
<dbReference type="InterPro" id="IPR047243">
    <property type="entry name" value="RING-H2_BRAP2"/>
</dbReference>
<dbReference type="CDD" id="cd16457">
    <property type="entry name" value="RING-H2_BRAP2"/>
    <property type="match status" value="1"/>
</dbReference>
<dbReference type="Gene3D" id="3.30.40.10">
    <property type="entry name" value="Zinc/RING finger domain, C3HC4 (zinc finger)"/>
    <property type="match status" value="2"/>
</dbReference>
<protein>
    <submittedName>
        <fullName evidence="7">RING-type E3 ubiquitin transferase</fullName>
        <ecNumber evidence="7">2.3.2.27</ecNumber>
    </submittedName>
</protein>
<dbReference type="GO" id="GO:0005737">
    <property type="term" value="C:cytoplasm"/>
    <property type="evidence" value="ECO:0007669"/>
    <property type="project" value="TreeGrafter"/>
</dbReference>
<dbReference type="Proteomes" id="UP001219933">
    <property type="component" value="Chromosome 1"/>
</dbReference>
<keyword evidence="7" id="KW-0012">Acyltransferase</keyword>
<dbReference type="EMBL" id="CP119877">
    <property type="protein sequence ID" value="WFD33611.1"/>
    <property type="molecule type" value="Genomic_DNA"/>
</dbReference>
<dbReference type="Pfam" id="PF07576">
    <property type="entry name" value="BRAP2"/>
    <property type="match status" value="1"/>
</dbReference>
<reference evidence="7" key="1">
    <citation type="submission" date="2023-03" db="EMBL/GenBank/DDBJ databases">
        <title>Mating type loci evolution in Malassezia.</title>
        <authorList>
            <person name="Coelho M.A."/>
        </authorList>
    </citation>
    <scope>NUCLEOTIDE SEQUENCE</scope>
    <source>
        <strain evidence="7">CBS 11721</strain>
    </source>
</reference>
<dbReference type="Pfam" id="PF13639">
    <property type="entry name" value="zf-RING_2"/>
    <property type="match status" value="1"/>
</dbReference>
<dbReference type="SMART" id="SM00184">
    <property type="entry name" value="RING"/>
    <property type="match status" value="1"/>
</dbReference>
<evidence type="ECO:0000256" key="4">
    <source>
        <dbReference type="SAM" id="Coils"/>
    </source>
</evidence>
<keyword evidence="7" id="KW-0808">Transferase</keyword>
<dbReference type="GO" id="GO:0007265">
    <property type="term" value="P:Ras protein signal transduction"/>
    <property type="evidence" value="ECO:0007669"/>
    <property type="project" value="TreeGrafter"/>
</dbReference>
<dbReference type="AlphaFoldDB" id="A0AAF0ESD3"/>
<dbReference type="PANTHER" id="PTHR24007">
    <property type="entry name" value="BRCA1-ASSOCIATED PROTEIN"/>
    <property type="match status" value="1"/>
</dbReference>
<organism evidence="7 8">
    <name type="scientific">Malassezia cuniculi</name>
    <dbReference type="NCBI Taxonomy" id="948313"/>
    <lineage>
        <taxon>Eukaryota</taxon>
        <taxon>Fungi</taxon>
        <taxon>Dikarya</taxon>
        <taxon>Basidiomycota</taxon>
        <taxon>Ustilaginomycotina</taxon>
        <taxon>Malasseziomycetes</taxon>
        <taxon>Malasseziales</taxon>
        <taxon>Malasseziaceae</taxon>
        <taxon>Malassezia</taxon>
    </lineage>
</organism>
<feature type="domain" description="RING-type" evidence="5">
    <location>
        <begin position="192"/>
        <end position="231"/>
    </location>
</feature>
<dbReference type="GO" id="GO:0061630">
    <property type="term" value="F:ubiquitin protein ligase activity"/>
    <property type="evidence" value="ECO:0007669"/>
    <property type="project" value="UniProtKB-EC"/>
</dbReference>
<keyword evidence="1" id="KW-0479">Metal-binding</keyword>
<dbReference type="InterPro" id="IPR013083">
    <property type="entry name" value="Znf_RING/FYVE/PHD"/>
</dbReference>
<keyword evidence="8" id="KW-1185">Reference proteome</keyword>
<evidence type="ECO:0000259" key="6">
    <source>
        <dbReference type="SMART" id="SM00290"/>
    </source>
</evidence>
<dbReference type="Pfam" id="PF02148">
    <property type="entry name" value="zf-UBP"/>
    <property type="match status" value="1"/>
</dbReference>
<dbReference type="SUPFAM" id="SSF57850">
    <property type="entry name" value="RING/U-box"/>
    <property type="match status" value="2"/>
</dbReference>
<evidence type="ECO:0000256" key="3">
    <source>
        <dbReference type="ARBA" id="ARBA00022833"/>
    </source>
</evidence>
<dbReference type="EC" id="2.3.2.27" evidence="7"/>
<dbReference type="PANTHER" id="PTHR24007:SF7">
    <property type="entry name" value="BRCA1-ASSOCIATED PROTEIN"/>
    <property type="match status" value="1"/>
</dbReference>
<evidence type="ECO:0000313" key="7">
    <source>
        <dbReference type="EMBL" id="WFD33611.1"/>
    </source>
</evidence>
<gene>
    <name evidence="7" type="ORF">MCUN1_000424</name>
</gene>
<accession>A0AAF0ESD3</accession>
<dbReference type="InterPro" id="IPR001607">
    <property type="entry name" value="Znf_UBP"/>
</dbReference>
<evidence type="ECO:0000256" key="1">
    <source>
        <dbReference type="ARBA" id="ARBA00022723"/>
    </source>
</evidence>
<dbReference type="GO" id="GO:0016567">
    <property type="term" value="P:protein ubiquitination"/>
    <property type="evidence" value="ECO:0007669"/>
    <property type="project" value="TreeGrafter"/>
</dbReference>
<dbReference type="GO" id="GO:0008270">
    <property type="term" value="F:zinc ion binding"/>
    <property type="evidence" value="ECO:0007669"/>
    <property type="project" value="UniProtKB-KW"/>
</dbReference>
<sequence length="492" mass="54338">MHGQSSSATLGSDIPHARFTPQGLFDGEEGGGQVAYGIVHVFRVDDNAPSGSSAAVQDDALGTVLAIIGMPAQVTASALLSFIEPAIDAVQFIRIINQVELGRSIVLLKFSDALDAEEFYKMFHHQPFDALDDTERCELVYITGVSVSEAREPPNTLPLVSHTEPWPVINAGALAHANTPSRRAAAYELPTCPVCLDRMDSSVTGLMTITCQHTFHCKCLQRWTDSRCPVCRYSRSTSTYGLAERESSAYPTSTRRTHCGTCGSTENLWVCLICAAVGCGRYQGGHARQHSHESGHLYALEIETQRVWDYAGDGYVHRLIQSQTDGKLVELPSASGVAAATPEPSRADREALSGKMDALSLEYSDLIVSQLDSQRAYYEHKLESVRKESVSQGDYNALLQERDELRKQTENALERVTSLEDELKSSRSAASRMEGQLRKALEAAKALRKQYEEEKSVSDALSTRVERMQGEQDSMQREMADLKENLRDLMFY</sequence>
<feature type="coiled-coil region" evidence="4">
    <location>
        <begin position="395"/>
        <end position="485"/>
    </location>
</feature>
<evidence type="ECO:0000313" key="8">
    <source>
        <dbReference type="Proteomes" id="UP001219933"/>
    </source>
</evidence>
<dbReference type="InterPro" id="IPR011422">
    <property type="entry name" value="BRAP2/ETP1_RRM"/>
</dbReference>
<dbReference type="SMART" id="SM00290">
    <property type="entry name" value="ZnF_UBP"/>
    <property type="match status" value="1"/>
</dbReference>